<evidence type="ECO:0000256" key="1">
    <source>
        <dbReference type="ARBA" id="ARBA00004123"/>
    </source>
</evidence>
<organism evidence="4 5">
    <name type="scientific">Exocentrus adspersus</name>
    <dbReference type="NCBI Taxonomy" id="1586481"/>
    <lineage>
        <taxon>Eukaryota</taxon>
        <taxon>Metazoa</taxon>
        <taxon>Ecdysozoa</taxon>
        <taxon>Arthropoda</taxon>
        <taxon>Hexapoda</taxon>
        <taxon>Insecta</taxon>
        <taxon>Pterygota</taxon>
        <taxon>Neoptera</taxon>
        <taxon>Endopterygota</taxon>
        <taxon>Coleoptera</taxon>
        <taxon>Polyphaga</taxon>
        <taxon>Cucujiformia</taxon>
        <taxon>Chrysomeloidea</taxon>
        <taxon>Cerambycidae</taxon>
        <taxon>Lamiinae</taxon>
        <taxon>Acanthocinini</taxon>
        <taxon>Exocentrus</taxon>
    </lineage>
</organism>
<dbReference type="EMBL" id="JANEYG010000462">
    <property type="protein sequence ID" value="KAJ8909637.1"/>
    <property type="molecule type" value="Genomic_DNA"/>
</dbReference>
<protein>
    <recommendedName>
        <fullName evidence="3">HTH psq-type domain-containing protein</fullName>
    </recommendedName>
</protein>
<evidence type="ECO:0000313" key="4">
    <source>
        <dbReference type="EMBL" id="KAJ8909637.1"/>
    </source>
</evidence>
<evidence type="ECO:0000313" key="5">
    <source>
        <dbReference type="Proteomes" id="UP001159042"/>
    </source>
</evidence>
<proteinExistence type="predicted"/>
<dbReference type="GO" id="GO:0005634">
    <property type="term" value="C:nucleus"/>
    <property type="evidence" value="ECO:0007669"/>
    <property type="project" value="UniProtKB-SubCell"/>
</dbReference>
<comment type="caution">
    <text evidence="4">The sequence shown here is derived from an EMBL/GenBank/DDBJ whole genome shotgun (WGS) entry which is preliminary data.</text>
</comment>
<accession>A0AAV8V6J4</accession>
<reference evidence="4 5" key="1">
    <citation type="journal article" date="2023" name="Insect Mol. Biol.">
        <title>Genome sequencing provides insights into the evolution of gene families encoding plant cell wall-degrading enzymes in longhorned beetles.</title>
        <authorList>
            <person name="Shin N.R."/>
            <person name="Okamura Y."/>
            <person name="Kirsch R."/>
            <person name="Pauchet Y."/>
        </authorList>
    </citation>
    <scope>NUCLEOTIDE SEQUENCE [LARGE SCALE GENOMIC DNA]</scope>
    <source>
        <strain evidence="4">EAD_L_NR</strain>
    </source>
</reference>
<dbReference type="Pfam" id="PF05225">
    <property type="entry name" value="HTH_psq"/>
    <property type="match status" value="1"/>
</dbReference>
<dbReference type="SUPFAM" id="SSF46689">
    <property type="entry name" value="Homeodomain-like"/>
    <property type="match status" value="1"/>
</dbReference>
<feature type="domain" description="HTH psq-type" evidence="3">
    <location>
        <begin position="62"/>
        <end position="98"/>
    </location>
</feature>
<name>A0AAV8V6J4_9CUCU</name>
<dbReference type="InterPro" id="IPR009057">
    <property type="entry name" value="Homeodomain-like_sf"/>
</dbReference>
<comment type="subcellular location">
    <subcellularLocation>
        <location evidence="1">Nucleus</location>
    </subcellularLocation>
</comment>
<dbReference type="InterPro" id="IPR007889">
    <property type="entry name" value="HTH_Psq"/>
</dbReference>
<evidence type="ECO:0000256" key="2">
    <source>
        <dbReference type="SAM" id="MobiDB-lite"/>
    </source>
</evidence>
<evidence type="ECO:0000259" key="3">
    <source>
        <dbReference type="Pfam" id="PF05225"/>
    </source>
</evidence>
<gene>
    <name evidence="4" type="ORF">NQ315_015329</name>
</gene>
<sequence>MSQTENNKKQQVAVTHIEGSMKNSPLVRQNSKRALDKSPSSSMSILKMARKRIRKSDKGSFTDEQMRKAVEEVLKNNTTLRNAAEMYNVKYQTLARYVTKQKQNEGQNILEKNRKKQAWNGCMVFLKRHSNVSIRRPENCSLSRVTAFNFQSNVFSKI</sequence>
<dbReference type="AlphaFoldDB" id="A0AAV8V6J4"/>
<dbReference type="GO" id="GO:0003677">
    <property type="term" value="F:DNA binding"/>
    <property type="evidence" value="ECO:0007669"/>
    <property type="project" value="InterPro"/>
</dbReference>
<keyword evidence="5" id="KW-1185">Reference proteome</keyword>
<dbReference type="Gene3D" id="1.10.10.60">
    <property type="entry name" value="Homeodomain-like"/>
    <property type="match status" value="1"/>
</dbReference>
<feature type="compositionally biased region" description="Polar residues" evidence="2">
    <location>
        <begin position="1"/>
        <end position="13"/>
    </location>
</feature>
<feature type="region of interest" description="Disordered" evidence="2">
    <location>
        <begin position="1"/>
        <end position="42"/>
    </location>
</feature>
<dbReference type="Proteomes" id="UP001159042">
    <property type="component" value="Unassembled WGS sequence"/>
</dbReference>